<feature type="chain" id="PRO_5047198608" evidence="1">
    <location>
        <begin position="31"/>
        <end position="536"/>
    </location>
</feature>
<dbReference type="RefSeq" id="WP_344538932.1">
    <property type="nucleotide sequence ID" value="NZ_BAAATD010000002.1"/>
</dbReference>
<dbReference type="PANTHER" id="PTHR43108">
    <property type="entry name" value="N-ACETYLGLUCOSAMINE-6-SULFATASE FAMILY MEMBER"/>
    <property type="match status" value="1"/>
</dbReference>
<evidence type="ECO:0000259" key="2">
    <source>
        <dbReference type="Pfam" id="PF00884"/>
    </source>
</evidence>
<dbReference type="Proteomes" id="UP001501509">
    <property type="component" value="Unassembled WGS sequence"/>
</dbReference>
<name>A0ABN3PGA5_9ACTN</name>
<feature type="signal peptide" evidence="1">
    <location>
        <begin position="1"/>
        <end position="30"/>
    </location>
</feature>
<dbReference type="InterPro" id="IPR012251">
    <property type="entry name" value="GlcNAc_6-SO4ase"/>
</dbReference>
<reference evidence="3 4" key="1">
    <citation type="journal article" date="2019" name="Int. J. Syst. Evol. Microbiol.">
        <title>The Global Catalogue of Microorganisms (GCM) 10K type strain sequencing project: providing services to taxonomists for standard genome sequencing and annotation.</title>
        <authorList>
            <consortium name="The Broad Institute Genomics Platform"/>
            <consortium name="The Broad Institute Genome Sequencing Center for Infectious Disease"/>
            <person name="Wu L."/>
            <person name="Ma J."/>
        </authorList>
    </citation>
    <scope>NUCLEOTIDE SEQUENCE [LARGE SCALE GENOMIC DNA]</scope>
    <source>
        <strain evidence="3 4">JCM 6833</strain>
    </source>
</reference>
<proteinExistence type="predicted"/>
<keyword evidence="1" id="KW-0732">Signal</keyword>
<dbReference type="SUPFAM" id="SSF53649">
    <property type="entry name" value="Alkaline phosphatase-like"/>
    <property type="match status" value="1"/>
</dbReference>
<organism evidence="3 4">
    <name type="scientific">Actinomadura fulvescens</name>
    <dbReference type="NCBI Taxonomy" id="46160"/>
    <lineage>
        <taxon>Bacteria</taxon>
        <taxon>Bacillati</taxon>
        <taxon>Actinomycetota</taxon>
        <taxon>Actinomycetes</taxon>
        <taxon>Streptosporangiales</taxon>
        <taxon>Thermomonosporaceae</taxon>
        <taxon>Actinomadura</taxon>
    </lineage>
</organism>
<dbReference type="EMBL" id="BAAATD010000002">
    <property type="protein sequence ID" value="GAA2582935.1"/>
    <property type="molecule type" value="Genomic_DNA"/>
</dbReference>
<accession>A0ABN3PGA5</accession>
<evidence type="ECO:0000313" key="4">
    <source>
        <dbReference type="Proteomes" id="UP001501509"/>
    </source>
</evidence>
<dbReference type="PIRSF" id="PIRSF036666">
    <property type="entry name" value="G6S"/>
    <property type="match status" value="1"/>
</dbReference>
<sequence>MNRAVRRRRYRARLAVLVAPLLVLPLAGSAGGEAAGLFRGPGGAKPNIILVVADDLATTDLATNPSRFPNLARLRREGTSFTNFIVSDSWCCPSRATILRSQYVHSHRVLTNNPPNGGFPEFHARGLDGSTVGTWLRPAGYRTGFMGKYLNGYPNTAGPAYVPPGWDAWHVPAARGLYQQRGYQLIEQGAPVSYGRAPADHLDDVLTRKAVSFVRETPRDKPFFLYVAPIAPHLPAAYAARHARAFPGVKAPRTPSFNRAVRRAKTAPRLAGPASGFTEPRWLATKPKLGAKAIRRSDRIYRDRLRSLLSVDDMVGALRKSLRDTGRLGKTYLFFTSDNGYHLGQHRLPPGKTTPFEEDIRVPMLVRGPGVPAGGTVRAMAGTVDLAPTFAQLARARIPAFAEGRPLTRLLRGRKPRAWRRAMLVEFFAGKPKFDPVGPDCDTRPKRALGCPLPPTYAALRTGRYTYVEYVTGERQLFDLATDPHQLRNLAADPALLRKDASPKAKRIRARIHTMSGWLKRYRACAGASCRKADRR</sequence>
<comment type="caution">
    <text evidence="3">The sequence shown here is derived from an EMBL/GenBank/DDBJ whole genome shotgun (WGS) entry which is preliminary data.</text>
</comment>
<protein>
    <submittedName>
        <fullName evidence="3">Sulfatase</fullName>
    </submittedName>
</protein>
<keyword evidence="4" id="KW-1185">Reference proteome</keyword>
<dbReference type="Gene3D" id="3.40.720.10">
    <property type="entry name" value="Alkaline Phosphatase, subunit A"/>
    <property type="match status" value="1"/>
</dbReference>
<dbReference type="Pfam" id="PF00884">
    <property type="entry name" value="Sulfatase"/>
    <property type="match status" value="1"/>
</dbReference>
<dbReference type="PANTHER" id="PTHR43108:SF8">
    <property type="entry name" value="SD21168P"/>
    <property type="match status" value="1"/>
</dbReference>
<dbReference type="CDD" id="cd16147">
    <property type="entry name" value="G6S"/>
    <property type="match status" value="1"/>
</dbReference>
<evidence type="ECO:0000256" key="1">
    <source>
        <dbReference type="SAM" id="SignalP"/>
    </source>
</evidence>
<gene>
    <name evidence="3" type="ORF">GCM10010411_14470</name>
</gene>
<dbReference type="InterPro" id="IPR000917">
    <property type="entry name" value="Sulfatase_N"/>
</dbReference>
<feature type="domain" description="Sulfatase N-terminal" evidence="2">
    <location>
        <begin position="46"/>
        <end position="394"/>
    </location>
</feature>
<evidence type="ECO:0000313" key="3">
    <source>
        <dbReference type="EMBL" id="GAA2582935.1"/>
    </source>
</evidence>
<dbReference type="InterPro" id="IPR017850">
    <property type="entry name" value="Alkaline_phosphatase_core_sf"/>
</dbReference>